<reference evidence="1" key="1">
    <citation type="journal article" date="2021" name="Proc. Natl. Acad. Sci. U.S.A.">
        <title>A Catalog of Tens of Thousands of Viruses from Human Metagenomes Reveals Hidden Associations with Chronic Diseases.</title>
        <authorList>
            <person name="Tisza M.J."/>
            <person name="Buck C.B."/>
        </authorList>
    </citation>
    <scope>NUCLEOTIDE SEQUENCE</scope>
    <source>
        <strain evidence="1">CtGfF74</strain>
    </source>
</reference>
<organism evidence="1">
    <name type="scientific">Siphoviridae sp. ctGfF74</name>
    <dbReference type="NCBI Taxonomy" id="2826223"/>
    <lineage>
        <taxon>Viruses</taxon>
        <taxon>Duplodnaviria</taxon>
        <taxon>Heunggongvirae</taxon>
        <taxon>Uroviricota</taxon>
        <taxon>Caudoviricetes</taxon>
    </lineage>
</organism>
<evidence type="ECO:0000313" key="1">
    <source>
        <dbReference type="EMBL" id="DAD95017.1"/>
    </source>
</evidence>
<dbReference type="EMBL" id="BK015188">
    <property type="protein sequence ID" value="DAD95017.1"/>
    <property type="molecule type" value="Genomic_DNA"/>
</dbReference>
<proteinExistence type="predicted"/>
<accession>A0A8S5NJY5</accession>
<sequence>MKILYGKIFQKSIISKKRKSHSKNKCGFLFLELKIELMFQSVSQWIATGNHSREQPPGVIKKAIKSFF</sequence>
<protein>
    <submittedName>
        <fullName evidence="1">Uncharacterized protein</fullName>
    </submittedName>
</protein>
<name>A0A8S5NJY5_9CAUD</name>